<dbReference type="PANTHER" id="PTHR37170:SF1">
    <property type="entry name" value="GLUTAREDOXIN-LIKE PROTEIN"/>
    <property type="match status" value="1"/>
</dbReference>
<feature type="domain" description="Thioredoxin-like fold" evidence="1">
    <location>
        <begin position="134"/>
        <end position="210"/>
    </location>
</feature>
<evidence type="ECO:0000259" key="1">
    <source>
        <dbReference type="Pfam" id="PF13192"/>
    </source>
</evidence>
<evidence type="ECO:0000313" key="2">
    <source>
        <dbReference type="EMBL" id="TRX99178.1"/>
    </source>
</evidence>
<dbReference type="InterPro" id="IPR012336">
    <property type="entry name" value="Thioredoxin-like_fold"/>
</dbReference>
<name>A0A553IG45_ACHLA</name>
<proteinExistence type="predicted"/>
<dbReference type="InterPro" id="IPR036249">
    <property type="entry name" value="Thioredoxin-like_sf"/>
</dbReference>
<sequence>MKSLLTPDVAGQIKEVLKMMDNPIKVILFTSHDCETCEPTLQLLEEVSALNDKITFVERTLEDDKVEAEKYNVTLAPTFVILDQNNNFRNFRFNGIPAGHEINSLISALIDSASTKPFFDEKTLARLSKIDKDVNIKVFVTLSCPHCPGAVSSAFRLAMTNPNITADAYEAQTFSDLSMKYNVSSVPKIIINDKYEFLGNQPIEAFLNEIEKI</sequence>
<organism evidence="2 3">
    <name type="scientific">Acholeplasma laidlawii</name>
    <dbReference type="NCBI Taxonomy" id="2148"/>
    <lineage>
        <taxon>Bacteria</taxon>
        <taxon>Bacillati</taxon>
        <taxon>Mycoplasmatota</taxon>
        <taxon>Mollicutes</taxon>
        <taxon>Acholeplasmatales</taxon>
        <taxon>Acholeplasmataceae</taxon>
        <taxon>Acholeplasma</taxon>
    </lineage>
</organism>
<dbReference type="OMA" id="RMAHKFA"/>
<dbReference type="EMBL" id="VKID01000002">
    <property type="protein sequence ID" value="TRX99178.1"/>
    <property type="molecule type" value="Genomic_DNA"/>
</dbReference>
<evidence type="ECO:0000313" key="3">
    <source>
        <dbReference type="Proteomes" id="UP000315938"/>
    </source>
</evidence>
<reference evidence="2 3" key="1">
    <citation type="submission" date="2019-07" db="EMBL/GenBank/DDBJ databases">
        <title>Genome sequence of Acholeplasma laidlawii strain with increased resistance to erythromycin.</title>
        <authorList>
            <person name="Medvedeva E.S."/>
            <person name="Baranova N.B."/>
            <person name="Siniagina M.N."/>
            <person name="Mouzykantov A."/>
            <person name="Chernova O.A."/>
            <person name="Chernov V.M."/>
        </authorList>
    </citation>
    <scope>NUCLEOTIDE SEQUENCE [LARGE SCALE GENOMIC DNA]</scope>
    <source>
        <strain evidence="2 3">PG8REry</strain>
    </source>
</reference>
<dbReference type="Pfam" id="PF13192">
    <property type="entry name" value="Thioredoxin_3"/>
    <property type="match status" value="1"/>
</dbReference>
<comment type="caution">
    <text evidence="2">The sequence shown here is derived from an EMBL/GenBank/DDBJ whole genome shotgun (WGS) entry which is preliminary data.</text>
</comment>
<dbReference type="AlphaFoldDB" id="A0A553IG45"/>
<dbReference type="InterPro" id="IPR011903">
    <property type="entry name" value="TON_0319-like"/>
</dbReference>
<dbReference type="SUPFAM" id="SSF52833">
    <property type="entry name" value="Thioredoxin-like"/>
    <property type="match status" value="2"/>
</dbReference>
<dbReference type="NCBIfam" id="TIGR02187">
    <property type="entry name" value="PDO_seleno_TRX"/>
    <property type="match status" value="1"/>
</dbReference>
<dbReference type="CDD" id="cd02973">
    <property type="entry name" value="TRX_GRX_like"/>
    <property type="match status" value="1"/>
</dbReference>
<dbReference type="Proteomes" id="UP000315938">
    <property type="component" value="Unassembled WGS sequence"/>
</dbReference>
<accession>A0A553IG45</accession>
<dbReference type="RefSeq" id="WP_012243133.1">
    <property type="nucleotide sequence ID" value="NZ_JACAOE010000002.1"/>
</dbReference>
<dbReference type="SMR" id="A0A553IG45"/>
<dbReference type="PROSITE" id="PS51354">
    <property type="entry name" value="GLUTAREDOXIN_2"/>
    <property type="match status" value="1"/>
</dbReference>
<protein>
    <submittedName>
        <fullName evidence="2">Glutaredoxin</fullName>
    </submittedName>
</protein>
<dbReference type="GeneID" id="41339342"/>
<gene>
    <name evidence="2" type="ORF">FNV44_05580</name>
</gene>
<dbReference type="Gene3D" id="3.40.30.80">
    <property type="match status" value="1"/>
</dbReference>
<dbReference type="PANTHER" id="PTHR37170">
    <property type="entry name" value="GLUTAREDOXIN-RELATED"/>
    <property type="match status" value="1"/>
</dbReference>